<evidence type="ECO:0000313" key="2">
    <source>
        <dbReference type="Proteomes" id="UP000035352"/>
    </source>
</evidence>
<dbReference type="STRING" id="413882.AAW51_2138"/>
<dbReference type="KEGG" id="pbh:AAW51_2138"/>
<dbReference type="AlphaFoldDB" id="A0A0G3BHD1"/>
<protein>
    <submittedName>
        <fullName evidence="1">Uncharacterized protein</fullName>
    </submittedName>
</protein>
<sequence length="45" mass="5320">MKYKPRIRRTDNGWSCIGLGKEGNGRTPRGAYFDWLNEASFYPYF</sequence>
<gene>
    <name evidence="1" type="ORF">AAW51_2138</name>
</gene>
<dbReference type="Proteomes" id="UP000035352">
    <property type="component" value="Chromosome"/>
</dbReference>
<accession>A0A0G3BHD1</accession>
<keyword evidence="2" id="KW-1185">Reference proteome</keyword>
<organism evidence="1 2">
    <name type="scientific">Caldimonas brevitalea</name>
    <dbReference type="NCBI Taxonomy" id="413882"/>
    <lineage>
        <taxon>Bacteria</taxon>
        <taxon>Pseudomonadati</taxon>
        <taxon>Pseudomonadota</taxon>
        <taxon>Betaproteobacteria</taxon>
        <taxon>Burkholderiales</taxon>
        <taxon>Sphaerotilaceae</taxon>
        <taxon>Caldimonas</taxon>
    </lineage>
</organism>
<evidence type="ECO:0000313" key="1">
    <source>
        <dbReference type="EMBL" id="AKJ28829.1"/>
    </source>
</evidence>
<dbReference type="RefSeq" id="WP_157359781.1">
    <property type="nucleotide sequence ID" value="NZ_CP011371.1"/>
</dbReference>
<proteinExistence type="predicted"/>
<reference evidence="1 2" key="1">
    <citation type="submission" date="2015-05" db="EMBL/GenBank/DDBJ databases">
        <authorList>
            <person name="Tang B."/>
            <person name="Yu Y."/>
        </authorList>
    </citation>
    <scope>NUCLEOTIDE SEQUENCE [LARGE SCALE GENOMIC DNA]</scope>
    <source>
        <strain evidence="1 2">DSM 7029</strain>
    </source>
</reference>
<name>A0A0G3BHD1_9BURK</name>
<dbReference type="EMBL" id="CP011371">
    <property type="protein sequence ID" value="AKJ28829.1"/>
    <property type="molecule type" value="Genomic_DNA"/>
</dbReference>